<dbReference type="CDD" id="cd03801">
    <property type="entry name" value="GT4_PimA-like"/>
    <property type="match status" value="1"/>
</dbReference>
<dbReference type="Gene3D" id="3.90.550.10">
    <property type="entry name" value="Spore Coat Polysaccharide Biosynthesis Protein SpsA, Chain A"/>
    <property type="match status" value="1"/>
</dbReference>
<evidence type="ECO:0000256" key="1">
    <source>
        <dbReference type="SAM" id="MobiDB-lite"/>
    </source>
</evidence>
<sequence length="1082" mass="120436">MTSTGPNQSIEDPSGHTEWAAGRGLLRLIPWFPIAAERPIFLSGSSSWSGHIPFAFWSIAALRPRVLVELGTMAGDSYLAFCQAIAALSLSTRAHAVDHWKGDEQAGFYGEEVYEGLKRYHDERYGRFSCLHRMDFEEALALFPEGSIDLLHIDGCYRYEAVRRDFLGWLPKLSRRAVVLLHDVTEWRRGFGVWRLWKELKTAYPSFLFPHAHGLGVLRIGPDAPEAFQELVNLSGSGSARVRRWFARLGQRVTADAPEGGSKKERVPPDRGVPQDDTLAEPGFLLEKIGTDPAWRLLEGMQVLSLRSREFLSRARALAQELADEGLPSSSRWQALVALRQAAENLIGSRSFRSFAFLATTSRSFVRGDGEGAGARLRNALRKSFELLLAAAGAEEALPWRDSLSLPLKKGADRQALRECYRKSLEEFLQDGDRLGLPSAAEPEISIVIVLFNQAELTYACLRSLAIHLAPSSEVILVDNASTDRTGELLERVDGVRIFRNPENLHFLRAANQGAAAARGRLLLFLNNDAQILPGTVEAAQEALESDSDVGAVGARIVNLDGRLQEAGSFFRGDGSPQGYGRGDSPLRREYLFRREADYCSGAFLLTRSSLFREMGGFDEVFAPAYFEEADYCLRLWESGKRVLYEPEAVVLHWEFGSSDAEQAIEWMRRHQQVFVERHRPFLEGRGGARLGPFLAPIPPRARVRLLYIDDRVPRPELGSGYPRANAIVRELVRWGAQVTLLPMSGAWEDWEEIYWNVPREVEVLRGMDASVLKSYLEVRVGAFDLVWISRPYNMAYLSAIQGWKKLLPGARLVYDAEALFALRDIQGAELLHGAALPKEEAARRIDREIGWARGADRVVSVSEEEAREFRARGIENVRVIGHAILPAPTAASFEERKDFLLVGGVRDWQSPNGDALLWFAQKVFPRVREGWAKDPPKLVVVGEGTDSPELLGRLGSGVVGIGPAADLTPYYERARVFVAPTRFAAGIPMKAHEAAARGVPMVTSALIARQLGWNGEALLSAPVEDEESFAKACRALYTDPALWERMRAGVLASATRDCDPKRFSEEVHELLDEMAGRKKAD</sequence>
<dbReference type="CDD" id="cd04186">
    <property type="entry name" value="GT_2_like_c"/>
    <property type="match status" value="1"/>
</dbReference>
<dbReference type="SUPFAM" id="SSF53335">
    <property type="entry name" value="S-adenosyl-L-methionine-dependent methyltransferases"/>
    <property type="match status" value="1"/>
</dbReference>
<evidence type="ECO:0000313" key="3">
    <source>
        <dbReference type="EMBL" id="VVM06589.1"/>
    </source>
</evidence>
<organism evidence="3 4">
    <name type="scientific">Methylacidimicrobium tartarophylax</name>
    <dbReference type="NCBI Taxonomy" id="1041768"/>
    <lineage>
        <taxon>Bacteria</taxon>
        <taxon>Pseudomonadati</taxon>
        <taxon>Verrucomicrobiota</taxon>
        <taxon>Methylacidimicrobium</taxon>
    </lineage>
</organism>
<dbReference type="Pfam" id="PF00535">
    <property type="entry name" value="Glycos_transf_2"/>
    <property type="match status" value="1"/>
</dbReference>
<dbReference type="Pfam" id="PF13692">
    <property type="entry name" value="Glyco_trans_1_4"/>
    <property type="match status" value="1"/>
</dbReference>
<name>A0A5E6MBL4_9BACT</name>
<dbReference type="SUPFAM" id="SSF53756">
    <property type="entry name" value="UDP-Glycosyltransferase/glycogen phosphorylase"/>
    <property type="match status" value="1"/>
</dbReference>
<dbReference type="Gene3D" id="3.40.50.2000">
    <property type="entry name" value="Glycogen Phosphorylase B"/>
    <property type="match status" value="1"/>
</dbReference>
<evidence type="ECO:0000313" key="4">
    <source>
        <dbReference type="Proteomes" id="UP000334923"/>
    </source>
</evidence>
<dbReference type="PANTHER" id="PTHR43179">
    <property type="entry name" value="RHAMNOSYLTRANSFERASE WBBL"/>
    <property type="match status" value="1"/>
</dbReference>
<dbReference type="AlphaFoldDB" id="A0A5E6MBL4"/>
<dbReference type="PANTHER" id="PTHR43179:SF7">
    <property type="entry name" value="RHAMNOSYLTRANSFERASE WBBL"/>
    <property type="match status" value="1"/>
</dbReference>
<feature type="domain" description="Glycosyltransferase 2-like" evidence="2">
    <location>
        <begin position="446"/>
        <end position="611"/>
    </location>
</feature>
<protein>
    <submittedName>
        <fullName evidence="3">O-antigen biosynthesis protein</fullName>
    </submittedName>
</protein>
<gene>
    <name evidence="3" type="primary">rfbC</name>
    <name evidence="3" type="ORF">MAMT_01301</name>
</gene>
<dbReference type="SUPFAM" id="SSF53448">
    <property type="entry name" value="Nucleotide-diphospho-sugar transferases"/>
    <property type="match status" value="1"/>
</dbReference>
<proteinExistence type="predicted"/>
<dbReference type="Gene3D" id="3.40.50.150">
    <property type="entry name" value="Vaccinia Virus protein VP39"/>
    <property type="match status" value="1"/>
</dbReference>
<keyword evidence="4" id="KW-1185">Reference proteome</keyword>
<evidence type="ECO:0000259" key="2">
    <source>
        <dbReference type="Pfam" id="PF00535"/>
    </source>
</evidence>
<dbReference type="InterPro" id="IPR029044">
    <property type="entry name" value="Nucleotide-diphossugar_trans"/>
</dbReference>
<reference evidence="3 4" key="1">
    <citation type="submission" date="2019-09" db="EMBL/GenBank/DDBJ databases">
        <authorList>
            <person name="Cremers G."/>
        </authorList>
    </citation>
    <scope>NUCLEOTIDE SEQUENCE [LARGE SCALE GENOMIC DNA]</scope>
    <source>
        <strain evidence="3">4A</strain>
    </source>
</reference>
<dbReference type="Pfam" id="PF13578">
    <property type="entry name" value="Methyltransf_24"/>
    <property type="match status" value="1"/>
</dbReference>
<feature type="region of interest" description="Disordered" evidence="1">
    <location>
        <begin position="254"/>
        <end position="277"/>
    </location>
</feature>
<accession>A0A5E6MBL4</accession>
<dbReference type="EMBL" id="CABFVA020000070">
    <property type="protein sequence ID" value="VVM06589.1"/>
    <property type="molecule type" value="Genomic_DNA"/>
</dbReference>
<dbReference type="InterPro" id="IPR001173">
    <property type="entry name" value="Glyco_trans_2-like"/>
</dbReference>
<dbReference type="InterPro" id="IPR029063">
    <property type="entry name" value="SAM-dependent_MTases_sf"/>
</dbReference>
<dbReference type="RefSeq" id="WP_178086969.1">
    <property type="nucleotide sequence ID" value="NZ_CABFVA020000070.1"/>
</dbReference>
<dbReference type="Proteomes" id="UP000334923">
    <property type="component" value="Unassembled WGS sequence"/>
</dbReference>